<evidence type="ECO:0000313" key="1">
    <source>
        <dbReference type="Proteomes" id="UP000504606"/>
    </source>
</evidence>
<sequence length="142" mass="16872">MEAANELCKCDKHVNIVEKFVPYSFATINPYRKSETRMDGTPCECDEFPFSHLYRKQFRIGDKSCFDNTATVKLPPYWIEWRQRPMQLTENRLTWPKALPLNKSVSDGVLNYNRRPEKVLKHEISLKYYTPPNAQYVKMIYN</sequence>
<dbReference type="RefSeq" id="XP_026274140.1">
    <property type="nucleotide sequence ID" value="XM_026418355.2"/>
</dbReference>
<name>A0A6J1S4M6_FRAOC</name>
<dbReference type="AlphaFoldDB" id="A0A6J1S4M6"/>
<keyword evidence="1" id="KW-1185">Reference proteome</keyword>
<reference evidence="2" key="1">
    <citation type="submission" date="2025-08" db="UniProtKB">
        <authorList>
            <consortium name="RefSeq"/>
        </authorList>
    </citation>
    <scope>IDENTIFICATION</scope>
    <source>
        <tissue evidence="2">Whole organism</tissue>
    </source>
</reference>
<dbReference type="OrthoDB" id="8173927at2759"/>
<protein>
    <submittedName>
        <fullName evidence="2">Uncharacterized protein LOC113203583</fullName>
    </submittedName>
</protein>
<dbReference type="KEGG" id="foc:113203583"/>
<dbReference type="GeneID" id="113203583"/>
<gene>
    <name evidence="2" type="primary">LOC113203583</name>
</gene>
<organism evidence="1 2">
    <name type="scientific">Frankliniella occidentalis</name>
    <name type="common">Western flower thrips</name>
    <name type="synonym">Euthrips occidentalis</name>
    <dbReference type="NCBI Taxonomy" id="133901"/>
    <lineage>
        <taxon>Eukaryota</taxon>
        <taxon>Metazoa</taxon>
        <taxon>Ecdysozoa</taxon>
        <taxon>Arthropoda</taxon>
        <taxon>Hexapoda</taxon>
        <taxon>Insecta</taxon>
        <taxon>Pterygota</taxon>
        <taxon>Neoptera</taxon>
        <taxon>Paraneoptera</taxon>
        <taxon>Thysanoptera</taxon>
        <taxon>Terebrantia</taxon>
        <taxon>Thripoidea</taxon>
        <taxon>Thripidae</taxon>
        <taxon>Frankliniella</taxon>
    </lineage>
</organism>
<accession>A0A6J1S4M6</accession>
<proteinExistence type="predicted"/>
<dbReference type="Proteomes" id="UP000504606">
    <property type="component" value="Unplaced"/>
</dbReference>
<evidence type="ECO:0000313" key="2">
    <source>
        <dbReference type="RefSeq" id="XP_026274140.1"/>
    </source>
</evidence>